<organism evidence="1 2">
    <name type="scientific">Cichorium intybus</name>
    <name type="common">Chicory</name>
    <dbReference type="NCBI Taxonomy" id="13427"/>
    <lineage>
        <taxon>Eukaryota</taxon>
        <taxon>Viridiplantae</taxon>
        <taxon>Streptophyta</taxon>
        <taxon>Embryophyta</taxon>
        <taxon>Tracheophyta</taxon>
        <taxon>Spermatophyta</taxon>
        <taxon>Magnoliopsida</taxon>
        <taxon>eudicotyledons</taxon>
        <taxon>Gunneridae</taxon>
        <taxon>Pentapetalae</taxon>
        <taxon>asterids</taxon>
        <taxon>campanulids</taxon>
        <taxon>Asterales</taxon>
        <taxon>Asteraceae</taxon>
        <taxon>Cichorioideae</taxon>
        <taxon>Cichorieae</taxon>
        <taxon>Cichoriinae</taxon>
        <taxon>Cichorium</taxon>
    </lineage>
</organism>
<protein>
    <submittedName>
        <fullName evidence="1">Uncharacterized protein</fullName>
    </submittedName>
</protein>
<accession>A0ACB9AL22</accession>
<reference evidence="2" key="1">
    <citation type="journal article" date="2022" name="Mol. Ecol. Resour.">
        <title>The genomes of chicory, endive, great burdock and yacon provide insights into Asteraceae palaeo-polyploidization history and plant inulin production.</title>
        <authorList>
            <person name="Fan W."/>
            <person name="Wang S."/>
            <person name="Wang H."/>
            <person name="Wang A."/>
            <person name="Jiang F."/>
            <person name="Liu H."/>
            <person name="Zhao H."/>
            <person name="Xu D."/>
            <person name="Zhang Y."/>
        </authorList>
    </citation>
    <scope>NUCLEOTIDE SEQUENCE [LARGE SCALE GENOMIC DNA]</scope>
    <source>
        <strain evidence="2">cv. Punajuju</strain>
    </source>
</reference>
<reference evidence="1 2" key="2">
    <citation type="journal article" date="2022" name="Mol. Ecol. Resour.">
        <title>The genomes of chicory, endive, great burdock and yacon provide insights into Asteraceae paleo-polyploidization history and plant inulin production.</title>
        <authorList>
            <person name="Fan W."/>
            <person name="Wang S."/>
            <person name="Wang H."/>
            <person name="Wang A."/>
            <person name="Jiang F."/>
            <person name="Liu H."/>
            <person name="Zhao H."/>
            <person name="Xu D."/>
            <person name="Zhang Y."/>
        </authorList>
    </citation>
    <scope>NUCLEOTIDE SEQUENCE [LARGE SCALE GENOMIC DNA]</scope>
    <source>
        <strain evidence="2">cv. Punajuju</strain>
        <tissue evidence="1">Leaves</tissue>
    </source>
</reference>
<dbReference type="EMBL" id="CM042015">
    <property type="protein sequence ID" value="KAI3710676.1"/>
    <property type="molecule type" value="Genomic_DNA"/>
</dbReference>
<gene>
    <name evidence="1" type="ORF">L2E82_40465</name>
</gene>
<evidence type="ECO:0000313" key="1">
    <source>
        <dbReference type="EMBL" id="KAI3710676.1"/>
    </source>
</evidence>
<dbReference type="Proteomes" id="UP001055811">
    <property type="component" value="Linkage Group LG07"/>
</dbReference>
<comment type="caution">
    <text evidence="1">The sequence shown here is derived from an EMBL/GenBank/DDBJ whole genome shotgun (WGS) entry which is preliminary data.</text>
</comment>
<evidence type="ECO:0000313" key="2">
    <source>
        <dbReference type="Proteomes" id="UP001055811"/>
    </source>
</evidence>
<proteinExistence type="predicted"/>
<keyword evidence="2" id="KW-1185">Reference proteome</keyword>
<name>A0ACB9AL22_CICIN</name>
<sequence length="171" mass="19553">MPCLILSLTTTNSHHFYSRLWVLTGPSHRAASDLVDFNPRHQVKMKVSRSLKLMRGASTRTRKLPRDMFVFWKKVDKEMVVGTPNYMCPELQADIPYGYKYDIWSLDGPGVTLAKPDSTKTDALESLFELCARLLKQEKPEELAVVLKPFNEETVSSRETMIWLTKSLMGA</sequence>